<dbReference type="Pfam" id="PF10768">
    <property type="entry name" value="FliX"/>
    <property type="match status" value="1"/>
</dbReference>
<reference evidence="1 2" key="1">
    <citation type="submission" date="2019-01" db="EMBL/GenBank/DDBJ databases">
        <authorList>
            <person name="Chen W.-M."/>
        </authorList>
    </citation>
    <scope>NUCLEOTIDE SEQUENCE [LARGE SCALE GENOMIC DNA]</scope>
    <source>
        <strain evidence="1 2">CCP-6</strain>
    </source>
</reference>
<dbReference type="GO" id="GO:0044781">
    <property type="term" value="P:bacterial-type flagellum organization"/>
    <property type="evidence" value="ECO:0007669"/>
    <property type="project" value="InterPro"/>
</dbReference>
<dbReference type="Proteomes" id="UP000282957">
    <property type="component" value="Unassembled WGS sequence"/>
</dbReference>
<dbReference type="AlphaFoldDB" id="A0A437MGL3"/>
<protein>
    <recommendedName>
        <fullName evidence="3">Flagellar assembly regulator FliX</fullName>
    </recommendedName>
</protein>
<evidence type="ECO:0000313" key="2">
    <source>
        <dbReference type="Proteomes" id="UP000282957"/>
    </source>
</evidence>
<gene>
    <name evidence="1" type="ORF">EOD42_10300</name>
</gene>
<evidence type="ECO:0000313" key="1">
    <source>
        <dbReference type="EMBL" id="RVT96788.1"/>
    </source>
</evidence>
<accession>A0A437MGL3</accession>
<sequence length="168" mass="17249">MTVASAVPVVWPGLARQALPGGGRVGGKGVRMTMRVQRSQGAKGAAAAYGAQASQAGFRLPGAAPQPVQVASLGSSLPLAALAGGHAPSPRDAVAQRRARGLLGGLSALQRELLGGPRDDAALQRLVDLLEGEDGDDPALREAVQDLALRARIELLRRGLDRARDQTA</sequence>
<proteinExistence type="predicted"/>
<name>A0A437MGL3_9PROT</name>
<keyword evidence="2" id="KW-1185">Reference proteome</keyword>
<dbReference type="InterPro" id="IPR019704">
    <property type="entry name" value="Flagellar_assmbl_FliX_class2"/>
</dbReference>
<comment type="caution">
    <text evidence="1">The sequence shown here is derived from an EMBL/GenBank/DDBJ whole genome shotgun (WGS) entry which is preliminary data.</text>
</comment>
<dbReference type="EMBL" id="SACL01000003">
    <property type="protein sequence ID" value="RVT96788.1"/>
    <property type="molecule type" value="Genomic_DNA"/>
</dbReference>
<organism evidence="1 2">
    <name type="scientific">Rhodovarius crocodyli</name>
    <dbReference type="NCBI Taxonomy" id="1979269"/>
    <lineage>
        <taxon>Bacteria</taxon>
        <taxon>Pseudomonadati</taxon>
        <taxon>Pseudomonadota</taxon>
        <taxon>Alphaproteobacteria</taxon>
        <taxon>Acetobacterales</taxon>
        <taxon>Roseomonadaceae</taxon>
        <taxon>Rhodovarius</taxon>
    </lineage>
</organism>
<evidence type="ECO:0008006" key="3">
    <source>
        <dbReference type="Google" id="ProtNLM"/>
    </source>
</evidence>